<gene>
    <name evidence="2" type="ORF">GIY23_15045</name>
</gene>
<dbReference type="Gene3D" id="3.40.630.30">
    <property type="match status" value="1"/>
</dbReference>
<dbReference type="PROSITE" id="PS51186">
    <property type="entry name" value="GNAT"/>
    <property type="match status" value="1"/>
</dbReference>
<dbReference type="GO" id="GO:0016747">
    <property type="term" value="F:acyltransferase activity, transferring groups other than amino-acyl groups"/>
    <property type="evidence" value="ECO:0007669"/>
    <property type="project" value="InterPro"/>
</dbReference>
<name>A0A5Q3QBP4_9PSEU</name>
<dbReference type="InterPro" id="IPR000182">
    <property type="entry name" value="GNAT_dom"/>
</dbReference>
<evidence type="ECO:0000313" key="2">
    <source>
        <dbReference type="EMBL" id="QGK70654.1"/>
    </source>
</evidence>
<protein>
    <submittedName>
        <fullName evidence="2">GNAT family N-acetyltransferase</fullName>
    </submittedName>
</protein>
<dbReference type="CDD" id="cd04301">
    <property type="entry name" value="NAT_SF"/>
    <property type="match status" value="1"/>
</dbReference>
<keyword evidence="3" id="KW-1185">Reference proteome</keyword>
<dbReference type="EMBL" id="CP045929">
    <property type="protein sequence ID" value="QGK70654.1"/>
    <property type="molecule type" value="Genomic_DNA"/>
</dbReference>
<proteinExistence type="predicted"/>
<feature type="domain" description="N-acetyltransferase" evidence="1">
    <location>
        <begin position="151"/>
        <end position="317"/>
    </location>
</feature>
<evidence type="ECO:0000313" key="3">
    <source>
        <dbReference type="Proteomes" id="UP000371041"/>
    </source>
</evidence>
<dbReference type="AlphaFoldDB" id="A0A5Q3QBP4"/>
<dbReference type="KEGG" id="sace:GIY23_15045"/>
<dbReference type="RefSeq" id="WP_154077236.1">
    <property type="nucleotide sequence ID" value="NZ_CP045929.1"/>
</dbReference>
<dbReference type="SUPFAM" id="SSF55729">
    <property type="entry name" value="Acyl-CoA N-acyltransferases (Nat)"/>
    <property type="match status" value="1"/>
</dbReference>
<dbReference type="Proteomes" id="UP000371041">
    <property type="component" value="Chromosome"/>
</dbReference>
<accession>A0A5Q3QBP4</accession>
<reference evidence="3" key="1">
    <citation type="submission" date="2019-11" db="EMBL/GenBank/DDBJ databases">
        <title>The complete genome sequence of Saccharopolyspora sp. E2A.</title>
        <authorList>
            <person name="Zhang G."/>
        </authorList>
    </citation>
    <scope>NUCLEOTIDE SEQUENCE [LARGE SCALE GENOMIC DNA]</scope>
    <source>
        <strain evidence="3">E2A</strain>
    </source>
</reference>
<dbReference type="InterPro" id="IPR016181">
    <property type="entry name" value="Acyl_CoA_acyltransferase"/>
</dbReference>
<evidence type="ECO:0000259" key="1">
    <source>
        <dbReference type="PROSITE" id="PS51186"/>
    </source>
</evidence>
<dbReference type="Pfam" id="PF13508">
    <property type="entry name" value="Acetyltransf_7"/>
    <property type="match status" value="1"/>
</dbReference>
<sequence>MTTAQALMDSQVARLRTLDPRLPSTYRLPSGEPVMARLRDGSGVAGIAVRTSHRPGSLQSLWSASESAELFPLLGDHPREGMDALLHAWREQLADEGMPDRDSSCVVTWPSRDVEATRALLDHGFTPLSCLAVRSTPPGDAELIPRPPGTVTIRRAGPDDLDTVVEFTLKELEYAALVGASVHRPDAATLKRTAAHVRLHGSGPDGRDPVWIAERDGVPVGLAECGWTDTAQHHSGRRLRPGRWAYVNCVSVDEQARATGVGRELMATAHHEFARAQVLGSYLYYNPPNPLSSVFWPRQGYRPLWTIWEVRPATAVR</sequence>
<keyword evidence="2" id="KW-0808">Transferase</keyword>
<organism evidence="2 3">
    <name type="scientific">Allosaccharopolyspora coralli</name>
    <dbReference type="NCBI Taxonomy" id="2665642"/>
    <lineage>
        <taxon>Bacteria</taxon>
        <taxon>Bacillati</taxon>
        <taxon>Actinomycetota</taxon>
        <taxon>Actinomycetes</taxon>
        <taxon>Pseudonocardiales</taxon>
        <taxon>Pseudonocardiaceae</taxon>
        <taxon>Allosaccharopolyspora</taxon>
    </lineage>
</organism>